<proteinExistence type="inferred from homology"/>
<evidence type="ECO:0000256" key="2">
    <source>
        <dbReference type="ARBA" id="ARBA00022695"/>
    </source>
</evidence>
<comment type="catalytic activity">
    <reaction evidence="3">
        <text>2-C-methyl-D-erythritol 4-phosphate + CTP + H(+) = 4-CDP-2-C-methyl-D-erythritol + diphosphate</text>
        <dbReference type="Rhea" id="RHEA:13429"/>
        <dbReference type="ChEBI" id="CHEBI:15378"/>
        <dbReference type="ChEBI" id="CHEBI:33019"/>
        <dbReference type="ChEBI" id="CHEBI:37563"/>
        <dbReference type="ChEBI" id="CHEBI:57823"/>
        <dbReference type="ChEBI" id="CHEBI:58262"/>
        <dbReference type="EC" id="2.7.7.60"/>
    </reaction>
</comment>
<organism evidence="4 5">
    <name type="scientific">Fusobacterium nucleatum subsp. polymorphum</name>
    <name type="common">Fusobacterium polymorphum</name>
    <dbReference type="NCBI Taxonomy" id="76857"/>
    <lineage>
        <taxon>Bacteria</taxon>
        <taxon>Fusobacteriati</taxon>
        <taxon>Fusobacteriota</taxon>
        <taxon>Fusobacteriia</taxon>
        <taxon>Fusobacteriales</taxon>
        <taxon>Fusobacteriaceae</taxon>
        <taxon>Fusobacterium</taxon>
    </lineage>
</organism>
<comment type="similarity">
    <text evidence="3">Belongs to the IspD/TarI cytidylyltransferase family. IspD subfamily.</text>
</comment>
<dbReference type="InterPro" id="IPR001228">
    <property type="entry name" value="IspD"/>
</dbReference>
<keyword evidence="3" id="KW-0414">Isoprene biosynthesis</keyword>
<keyword evidence="1 3" id="KW-0808">Transferase</keyword>
<comment type="pathway">
    <text evidence="3">Isoprenoid biosynthesis; isopentenyl diphosphate biosynthesis via DXP pathway; isopentenyl diphosphate from 1-deoxy-D-xylulose 5-phosphate: step 2/6.</text>
</comment>
<gene>
    <name evidence="3 4" type="primary">ispD</name>
    <name evidence="4" type="ORF">RN96_10710</name>
</gene>
<dbReference type="STRING" id="76857.RO02_11655"/>
<dbReference type="HAMAP" id="MF_00108">
    <property type="entry name" value="IspD"/>
    <property type="match status" value="1"/>
</dbReference>
<dbReference type="GO" id="GO:0019288">
    <property type="term" value="P:isopentenyl diphosphate biosynthetic process, methylerythritol 4-phosphate pathway"/>
    <property type="evidence" value="ECO:0007669"/>
    <property type="project" value="UniProtKB-UniRule"/>
</dbReference>
<dbReference type="Gene3D" id="3.90.550.10">
    <property type="entry name" value="Spore Coat Polysaccharide Biosynthesis Protein SpsA, Chain A"/>
    <property type="match status" value="1"/>
</dbReference>
<dbReference type="Proteomes" id="UP000222862">
    <property type="component" value="Unassembled WGS sequence"/>
</dbReference>
<dbReference type="InterPro" id="IPR050088">
    <property type="entry name" value="IspD/TarI_cytidylyltransf_bact"/>
</dbReference>
<evidence type="ECO:0000256" key="1">
    <source>
        <dbReference type="ARBA" id="ARBA00022679"/>
    </source>
</evidence>
<comment type="function">
    <text evidence="3">Catalyzes the formation of 4-diphosphocytidyl-2-C-methyl-D-erythritol from CTP and 2-C-methyl-D-erythritol 4-phosphate (MEP).</text>
</comment>
<evidence type="ECO:0000313" key="4">
    <source>
        <dbReference type="EMBL" id="PGH20637.1"/>
    </source>
</evidence>
<keyword evidence="2 3" id="KW-0548">Nucleotidyltransferase</keyword>
<evidence type="ECO:0000256" key="3">
    <source>
        <dbReference type="HAMAP-Rule" id="MF_00108"/>
    </source>
</evidence>
<dbReference type="Pfam" id="PF01128">
    <property type="entry name" value="IspD"/>
    <property type="match status" value="1"/>
</dbReference>
<feature type="site" description="Positions MEP for the nucleophilic attack" evidence="3">
    <location>
        <position position="164"/>
    </location>
</feature>
<evidence type="ECO:0000313" key="5">
    <source>
        <dbReference type="Proteomes" id="UP000222862"/>
    </source>
</evidence>
<dbReference type="RefSeq" id="WP_098703408.1">
    <property type="nucleotide sequence ID" value="NZ_NJGI01000005.1"/>
</dbReference>
<feature type="site" description="Transition state stabilizer" evidence="3">
    <location>
        <position position="24"/>
    </location>
</feature>
<dbReference type="InterPro" id="IPR034683">
    <property type="entry name" value="IspD/TarI"/>
</dbReference>
<dbReference type="AlphaFoldDB" id="A0A2B7YJ39"/>
<feature type="site" description="Positions MEP for the nucleophilic attack" evidence="3">
    <location>
        <position position="220"/>
    </location>
</feature>
<dbReference type="UniPathway" id="UPA00056">
    <property type="reaction ID" value="UER00093"/>
</dbReference>
<dbReference type="PANTHER" id="PTHR32125:SF4">
    <property type="entry name" value="2-C-METHYL-D-ERYTHRITOL 4-PHOSPHATE CYTIDYLYLTRANSFERASE, CHLOROPLASTIC"/>
    <property type="match status" value="1"/>
</dbReference>
<sequence>MYSGNSEIKKKVTFILAAAGQGKRMNLNSPKQFLDYKGEPLFYSSLKLAFENKNINDIIIVTNKENLNFMVKYCQDKNLFSKVKYIVEGGSERQYSIYNAIKKIEDTDIVIIQDAARPFLKDKYIEESIKILDNDCDGAIIGVKCKDTVKIINENGIVVETPNRNSLIMVHTPQTFNFEILKKAHQIAEEKNILATDDASLVEMISGKIKIIYGDYDNIKITVQEDLKFLK</sequence>
<dbReference type="EMBL" id="NJGI01000005">
    <property type="protein sequence ID" value="PGH20637.1"/>
    <property type="molecule type" value="Genomic_DNA"/>
</dbReference>
<name>A0A2B7YJ39_FUSNP</name>
<dbReference type="GO" id="GO:0050518">
    <property type="term" value="F:2-C-methyl-D-erythritol 4-phosphate cytidylyltransferase activity"/>
    <property type="evidence" value="ECO:0007669"/>
    <property type="project" value="UniProtKB-UniRule"/>
</dbReference>
<dbReference type="EC" id="2.7.7.60" evidence="3"/>
<comment type="caution">
    <text evidence="4">The sequence shown here is derived from an EMBL/GenBank/DDBJ whole genome shotgun (WGS) entry which is preliminary data.</text>
</comment>
<dbReference type="NCBIfam" id="TIGR00453">
    <property type="entry name" value="ispD"/>
    <property type="match status" value="1"/>
</dbReference>
<protein>
    <recommendedName>
        <fullName evidence="3">2-C-methyl-D-erythritol 4-phosphate cytidylyltransferase</fullName>
        <ecNumber evidence="3">2.7.7.60</ecNumber>
    </recommendedName>
    <alternativeName>
        <fullName evidence="3">4-diphosphocytidyl-2C-methyl-D-erythritol synthase</fullName>
    </alternativeName>
    <alternativeName>
        <fullName evidence="3">MEP cytidylyltransferase</fullName>
        <shortName evidence="3">MCT</shortName>
    </alternativeName>
</protein>
<dbReference type="FunFam" id="3.90.550.10:FF:000003">
    <property type="entry name" value="2-C-methyl-D-erythritol 4-phosphate cytidylyltransferase"/>
    <property type="match status" value="1"/>
</dbReference>
<dbReference type="SUPFAM" id="SSF53448">
    <property type="entry name" value="Nucleotide-diphospho-sugar transferases"/>
    <property type="match status" value="1"/>
</dbReference>
<feature type="site" description="Transition state stabilizer" evidence="3">
    <location>
        <position position="31"/>
    </location>
</feature>
<dbReference type="PANTHER" id="PTHR32125">
    <property type="entry name" value="2-C-METHYL-D-ERYTHRITOL 4-PHOSPHATE CYTIDYLYLTRANSFERASE, CHLOROPLASTIC"/>
    <property type="match status" value="1"/>
</dbReference>
<dbReference type="CDD" id="cd02516">
    <property type="entry name" value="CDP-ME_synthetase"/>
    <property type="match status" value="1"/>
</dbReference>
<accession>A0A2B7YJ39</accession>
<dbReference type="InterPro" id="IPR029044">
    <property type="entry name" value="Nucleotide-diphossugar_trans"/>
</dbReference>
<reference evidence="4 5" key="1">
    <citation type="submission" date="2017-06" db="EMBL/GenBank/DDBJ databases">
        <title>Genome sequencing of Fusobacterium nucleatum subsp. polymorphum KCOM 1232 (=ChDC F37).</title>
        <authorList>
            <person name="Kook J.-K."/>
            <person name="Park S.-N."/>
            <person name="Lim Y.K."/>
            <person name="Roh H."/>
        </authorList>
    </citation>
    <scope>NUCLEOTIDE SEQUENCE [LARGE SCALE GENOMIC DNA]</scope>
    <source>
        <strain evidence="5">KCOM 1232 ( ChDC F37)</strain>
    </source>
</reference>